<evidence type="ECO:0000313" key="2">
    <source>
        <dbReference type="EMBL" id="MFC6323193.1"/>
    </source>
</evidence>
<comment type="caution">
    <text evidence="2">The sequence shown here is derived from an EMBL/GenBank/DDBJ whole genome shotgun (WGS) entry which is preliminary data.</text>
</comment>
<protein>
    <submittedName>
        <fullName evidence="2">NAD(P)-dependent oxidoreductase</fullName>
    </submittedName>
</protein>
<dbReference type="SUPFAM" id="SSF51735">
    <property type="entry name" value="NAD(P)-binding Rossmann-fold domains"/>
    <property type="match status" value="1"/>
</dbReference>
<dbReference type="InterPro" id="IPR051606">
    <property type="entry name" value="Polyketide_Oxido-like"/>
</dbReference>
<gene>
    <name evidence="2" type="ORF">ACFP1F_05545</name>
</gene>
<dbReference type="InterPro" id="IPR016040">
    <property type="entry name" value="NAD(P)-bd_dom"/>
</dbReference>
<sequence length="206" mass="23187">MKIAVIGANGKQGSMIVEESFKRGLDVTSIVRNEKKSPTEKFLVRDVYDLTHDDVKDFDVLVDALGFFGDSVKEFVPSTKHLIDILKGTGTRLMVVGGAGSLYVNKEHTQKRFEQDDFPDFVKPLSEEMGKALDVLRKSDINWTYISPADDFDFDAEKTGGYVLAGEEMTFDKNGKSKISYADYAMAMVDEILNAKHQKERISVRW</sequence>
<dbReference type="CDD" id="cd05244">
    <property type="entry name" value="BVR-B_like_SDR_a"/>
    <property type="match status" value="1"/>
</dbReference>
<dbReference type="PANTHER" id="PTHR43355:SF2">
    <property type="entry name" value="FLAVIN REDUCTASE (NADPH)"/>
    <property type="match status" value="1"/>
</dbReference>
<dbReference type="RefSeq" id="WP_125593655.1">
    <property type="nucleotide sequence ID" value="NZ_JBHSSN010000013.1"/>
</dbReference>
<dbReference type="InterPro" id="IPR036291">
    <property type="entry name" value="NAD(P)-bd_dom_sf"/>
</dbReference>
<dbReference type="EMBL" id="JBHSSN010000013">
    <property type="protein sequence ID" value="MFC6323193.1"/>
    <property type="molecule type" value="Genomic_DNA"/>
</dbReference>
<dbReference type="PANTHER" id="PTHR43355">
    <property type="entry name" value="FLAVIN REDUCTASE (NADPH)"/>
    <property type="match status" value="1"/>
</dbReference>
<proteinExistence type="predicted"/>
<reference evidence="3" key="1">
    <citation type="journal article" date="2019" name="Int. J. Syst. Evol. Microbiol.">
        <title>The Global Catalogue of Microorganisms (GCM) 10K type strain sequencing project: providing services to taxonomists for standard genome sequencing and annotation.</title>
        <authorList>
            <consortium name="The Broad Institute Genomics Platform"/>
            <consortium name="The Broad Institute Genome Sequencing Center for Infectious Disease"/>
            <person name="Wu L."/>
            <person name="Ma J."/>
        </authorList>
    </citation>
    <scope>NUCLEOTIDE SEQUENCE [LARGE SCALE GENOMIC DNA]</scope>
    <source>
        <strain evidence="3">CCM 8895</strain>
    </source>
</reference>
<evidence type="ECO:0000259" key="1">
    <source>
        <dbReference type="Pfam" id="PF13460"/>
    </source>
</evidence>
<name>A0ABW1UTX5_9LACO</name>
<accession>A0ABW1UTX5</accession>
<evidence type="ECO:0000313" key="3">
    <source>
        <dbReference type="Proteomes" id="UP001596186"/>
    </source>
</evidence>
<keyword evidence="3" id="KW-1185">Reference proteome</keyword>
<dbReference type="Proteomes" id="UP001596186">
    <property type="component" value="Unassembled WGS sequence"/>
</dbReference>
<dbReference type="Gene3D" id="3.40.50.720">
    <property type="entry name" value="NAD(P)-binding Rossmann-like Domain"/>
    <property type="match status" value="1"/>
</dbReference>
<dbReference type="Pfam" id="PF13460">
    <property type="entry name" value="NAD_binding_10"/>
    <property type="match status" value="1"/>
</dbReference>
<feature type="domain" description="NAD(P)-binding" evidence="1">
    <location>
        <begin position="7"/>
        <end position="191"/>
    </location>
</feature>
<organism evidence="2 3">
    <name type="scientific">Companilactobacillus baiquanensis</name>
    <dbReference type="NCBI Taxonomy" id="2486005"/>
    <lineage>
        <taxon>Bacteria</taxon>
        <taxon>Bacillati</taxon>
        <taxon>Bacillota</taxon>
        <taxon>Bacilli</taxon>
        <taxon>Lactobacillales</taxon>
        <taxon>Lactobacillaceae</taxon>
        <taxon>Companilactobacillus</taxon>
    </lineage>
</organism>